<accession>A0A350HCD5</accession>
<dbReference type="AlphaFoldDB" id="A0A350HCD5"/>
<evidence type="ECO:0000313" key="3">
    <source>
        <dbReference type="EMBL" id="HAV93201.1"/>
    </source>
</evidence>
<dbReference type="InterPro" id="IPR003439">
    <property type="entry name" value="ABC_transporter-like_ATP-bd"/>
</dbReference>
<dbReference type="Proteomes" id="UP000264062">
    <property type="component" value="Unassembled WGS sequence"/>
</dbReference>
<evidence type="ECO:0000256" key="1">
    <source>
        <dbReference type="ARBA" id="ARBA00022448"/>
    </source>
</evidence>
<dbReference type="InterPro" id="IPR050153">
    <property type="entry name" value="Metal_Ion_Import_ABC"/>
</dbReference>
<comment type="caution">
    <text evidence="3">The sequence shown here is derived from an EMBL/GenBank/DDBJ whole genome shotgun (WGS) entry which is preliminary data.</text>
</comment>
<dbReference type="GO" id="GO:0005524">
    <property type="term" value="F:ATP binding"/>
    <property type="evidence" value="ECO:0007669"/>
    <property type="project" value="InterPro"/>
</dbReference>
<protein>
    <recommendedName>
        <fullName evidence="2">ABC transporter domain-containing protein</fullName>
    </recommendedName>
</protein>
<gene>
    <name evidence="3" type="ORF">DCW38_08510</name>
</gene>
<dbReference type="Gene3D" id="3.40.50.300">
    <property type="entry name" value="P-loop containing nucleotide triphosphate hydrolases"/>
    <property type="match status" value="1"/>
</dbReference>
<evidence type="ECO:0000313" key="4">
    <source>
        <dbReference type="Proteomes" id="UP000264062"/>
    </source>
</evidence>
<name>A0A350HCD5_UNCW3</name>
<reference evidence="3 4" key="1">
    <citation type="journal article" date="2018" name="Nat. Biotechnol.">
        <title>A standardized bacterial taxonomy based on genome phylogeny substantially revises the tree of life.</title>
        <authorList>
            <person name="Parks D.H."/>
            <person name="Chuvochina M."/>
            <person name="Waite D.W."/>
            <person name="Rinke C."/>
            <person name="Skarshewski A."/>
            <person name="Chaumeil P.A."/>
            <person name="Hugenholtz P."/>
        </authorList>
    </citation>
    <scope>NUCLEOTIDE SEQUENCE [LARGE SCALE GENOMIC DNA]</scope>
    <source>
        <strain evidence="3">UBA9956</strain>
    </source>
</reference>
<dbReference type="PANTHER" id="PTHR42734">
    <property type="entry name" value="METAL TRANSPORT SYSTEM ATP-BINDING PROTEIN TM_0124-RELATED"/>
    <property type="match status" value="1"/>
</dbReference>
<dbReference type="GO" id="GO:0016887">
    <property type="term" value="F:ATP hydrolysis activity"/>
    <property type="evidence" value="ECO:0007669"/>
    <property type="project" value="InterPro"/>
</dbReference>
<feature type="domain" description="ABC transporter" evidence="2">
    <location>
        <begin position="1"/>
        <end position="119"/>
    </location>
</feature>
<sequence length="206" mass="23832">IAGLLRPISGKIEIEGKDILKTSFASLSRMRSYLPQNIYLPIDFPAIEFIRYGAYLEMDLFSRLNREKEKEIELIIDKMNITDLKDRMTSTLSAGEMQRIHIAKALLQGGRVILMDEPVSNIDISFRRRFLKLLKDMSKEKVVIIVMHDLNIAFNMSKKILALSKNAGFDFNSPEMIIKNLDSIFNEKISYMKNNDKYIFADEEDL</sequence>
<keyword evidence="1" id="KW-0813">Transport</keyword>
<feature type="non-terminal residue" evidence="3">
    <location>
        <position position="1"/>
    </location>
</feature>
<proteinExistence type="predicted"/>
<dbReference type="InterPro" id="IPR027417">
    <property type="entry name" value="P-loop_NTPase"/>
</dbReference>
<organism evidence="3 4">
    <name type="scientific">candidate division WOR-3 bacterium</name>
    <dbReference type="NCBI Taxonomy" id="2052148"/>
    <lineage>
        <taxon>Bacteria</taxon>
        <taxon>Bacteria division WOR-3</taxon>
    </lineage>
</organism>
<dbReference type="SUPFAM" id="SSF52540">
    <property type="entry name" value="P-loop containing nucleoside triphosphate hydrolases"/>
    <property type="match status" value="1"/>
</dbReference>
<evidence type="ECO:0000259" key="2">
    <source>
        <dbReference type="Pfam" id="PF00005"/>
    </source>
</evidence>
<dbReference type="EMBL" id="DMZY01000254">
    <property type="protein sequence ID" value="HAV93201.1"/>
    <property type="molecule type" value="Genomic_DNA"/>
</dbReference>
<dbReference type="Pfam" id="PF00005">
    <property type="entry name" value="ABC_tran"/>
    <property type="match status" value="1"/>
</dbReference>